<keyword evidence="1" id="KW-1133">Transmembrane helix</keyword>
<evidence type="ECO:0000313" key="3">
    <source>
        <dbReference type="Proteomes" id="UP000035762"/>
    </source>
</evidence>
<sequence>MKMEVYSHAINNNARFGKGFLIGVSTGLAIFIASVILAYAFDLNGTQPMIDGLFQKIVSGNWRS</sequence>
<proteinExistence type="predicted"/>
<accession>A0A090MSQ0</accession>
<name>A0A090MSQ0_AFIFE</name>
<dbReference type="EMBL" id="CCAZ020000001">
    <property type="protein sequence ID" value="CEG08659.1"/>
    <property type="molecule type" value="Genomic_DNA"/>
</dbReference>
<evidence type="ECO:0000313" key="2">
    <source>
        <dbReference type="EMBL" id="CEG08659.1"/>
    </source>
</evidence>
<evidence type="ECO:0000256" key="1">
    <source>
        <dbReference type="SAM" id="Phobius"/>
    </source>
</evidence>
<keyword evidence="1" id="KW-0472">Membrane</keyword>
<dbReference type="Proteomes" id="UP000035762">
    <property type="component" value="Unassembled WGS sequence"/>
</dbReference>
<keyword evidence="3" id="KW-1185">Reference proteome</keyword>
<keyword evidence="1" id="KW-0812">Transmembrane</keyword>
<protein>
    <submittedName>
        <fullName evidence="2">Uncharacterized protein</fullName>
    </submittedName>
</protein>
<dbReference type="AlphaFoldDB" id="A0A090MSQ0"/>
<comment type="caution">
    <text evidence="2">The sequence shown here is derived from an EMBL/GenBank/DDBJ whole genome shotgun (WGS) entry which is preliminary data.</text>
</comment>
<organism evidence="2 3">
    <name type="scientific">Afipia felis</name>
    <name type="common">Cat scratch disease bacillus</name>
    <dbReference type="NCBI Taxonomy" id="1035"/>
    <lineage>
        <taxon>Bacteria</taxon>
        <taxon>Pseudomonadati</taxon>
        <taxon>Pseudomonadota</taxon>
        <taxon>Alphaproteobacteria</taxon>
        <taxon>Hyphomicrobiales</taxon>
        <taxon>Nitrobacteraceae</taxon>
        <taxon>Afipia</taxon>
    </lineage>
</organism>
<feature type="transmembrane region" description="Helical" evidence="1">
    <location>
        <begin position="20"/>
        <end position="41"/>
    </location>
</feature>
<reference evidence="2 3" key="1">
    <citation type="journal article" date="2014" name="Genome Announc.">
        <title>Genome Sequence of Afipia felis Strain 76713, Isolated in Hospital Water Using an Amoeba Co-Culture Procedure.</title>
        <authorList>
            <person name="Benamar S."/>
            <person name="La Scola B."/>
            <person name="Croce O."/>
        </authorList>
    </citation>
    <scope>NUCLEOTIDE SEQUENCE [LARGE SCALE GENOMIC DNA]</scope>
    <source>
        <strain evidence="2 3">76713</strain>
    </source>
</reference>
<gene>
    <name evidence="2" type="ORF">BN961_02077</name>
</gene>